<keyword evidence="5" id="KW-1185">Reference proteome</keyword>
<accession>A0ABT5T8F4</accession>
<protein>
    <recommendedName>
        <fullName evidence="1">diguanylate cyclase</fullName>
        <ecNumber evidence="1">2.7.7.65</ecNumber>
    </recommendedName>
</protein>
<dbReference type="RefSeq" id="WP_274351917.1">
    <property type="nucleotide sequence ID" value="NZ_JAQZSM010000006.1"/>
</dbReference>
<dbReference type="SUPFAM" id="SSF55073">
    <property type="entry name" value="Nucleotide cyclase"/>
    <property type="match status" value="1"/>
</dbReference>
<proteinExistence type="predicted"/>
<dbReference type="Gene3D" id="3.30.70.270">
    <property type="match status" value="1"/>
</dbReference>
<evidence type="ECO:0000259" key="3">
    <source>
        <dbReference type="PROSITE" id="PS50887"/>
    </source>
</evidence>
<dbReference type="PANTHER" id="PTHR45138:SF9">
    <property type="entry name" value="DIGUANYLATE CYCLASE DGCM-RELATED"/>
    <property type="match status" value="1"/>
</dbReference>
<dbReference type="CDD" id="cd01949">
    <property type="entry name" value="GGDEF"/>
    <property type="match status" value="1"/>
</dbReference>
<evidence type="ECO:0000256" key="1">
    <source>
        <dbReference type="ARBA" id="ARBA00012528"/>
    </source>
</evidence>
<dbReference type="PROSITE" id="PS50887">
    <property type="entry name" value="GGDEF"/>
    <property type="match status" value="1"/>
</dbReference>
<dbReference type="PANTHER" id="PTHR45138">
    <property type="entry name" value="REGULATORY COMPONENTS OF SENSORY TRANSDUCTION SYSTEM"/>
    <property type="match status" value="1"/>
</dbReference>
<dbReference type="NCBIfam" id="TIGR00254">
    <property type="entry name" value="GGDEF"/>
    <property type="match status" value="1"/>
</dbReference>
<dbReference type="Pfam" id="PF00990">
    <property type="entry name" value="GGDEF"/>
    <property type="match status" value="1"/>
</dbReference>
<dbReference type="EC" id="2.7.7.65" evidence="1"/>
<organism evidence="4 5">
    <name type="scientific">Roseinatronobacter alkalisoli</name>
    <dbReference type="NCBI Taxonomy" id="3028235"/>
    <lineage>
        <taxon>Bacteria</taxon>
        <taxon>Pseudomonadati</taxon>
        <taxon>Pseudomonadota</taxon>
        <taxon>Alphaproteobacteria</taxon>
        <taxon>Rhodobacterales</taxon>
        <taxon>Paracoccaceae</taxon>
        <taxon>Roseinatronobacter</taxon>
    </lineage>
</organism>
<gene>
    <name evidence="4" type="ORF">PUT78_09000</name>
</gene>
<dbReference type="EMBL" id="JAQZSM010000006">
    <property type="protein sequence ID" value="MDD7971239.1"/>
    <property type="molecule type" value="Genomic_DNA"/>
</dbReference>
<dbReference type="InterPro" id="IPR043128">
    <property type="entry name" value="Rev_trsase/Diguanyl_cyclase"/>
</dbReference>
<dbReference type="InterPro" id="IPR050469">
    <property type="entry name" value="Diguanylate_Cyclase"/>
</dbReference>
<sequence>MSFHRQIIADTQIVPEAGAVLHVQKRALCGQADDRFETVFNLIRQTTGATHISAQFTGDAPQPVLAGQECIEAPLLQNAQRIGTLRAYAPAFAPTAASILNSFAALIVEQAALWTEAHRDALTGAMTRRAFADDLTRAVAACRRNGSDYSLIMFDLDEFKAINDNFGHVAGDAVLRAVGHAVQAELRLEDRFGRLGGEEFGVLVAAGADAALEIAERLRVVIARSVAPTFPEINFTASLGVATCEIGIDTVDALMARADAQLYAAKASGRNIVCAPSMAAQKRVVN</sequence>
<dbReference type="SMART" id="SM00267">
    <property type="entry name" value="GGDEF"/>
    <property type="match status" value="1"/>
</dbReference>
<dbReference type="Proteomes" id="UP001431784">
    <property type="component" value="Unassembled WGS sequence"/>
</dbReference>
<reference evidence="4" key="1">
    <citation type="submission" date="2023-02" db="EMBL/GenBank/DDBJ databases">
        <title>Description of Roseinatronobacter alkalisoli sp. nov., an alkaliphilic bacerium isolated from soda soil.</title>
        <authorList>
            <person name="Wei W."/>
        </authorList>
    </citation>
    <scope>NUCLEOTIDE SEQUENCE</scope>
    <source>
        <strain evidence="4">HJB301</strain>
    </source>
</reference>
<dbReference type="InterPro" id="IPR000160">
    <property type="entry name" value="GGDEF_dom"/>
</dbReference>
<evidence type="ECO:0000313" key="5">
    <source>
        <dbReference type="Proteomes" id="UP001431784"/>
    </source>
</evidence>
<comment type="catalytic activity">
    <reaction evidence="2">
        <text>2 GTP = 3',3'-c-di-GMP + 2 diphosphate</text>
        <dbReference type="Rhea" id="RHEA:24898"/>
        <dbReference type="ChEBI" id="CHEBI:33019"/>
        <dbReference type="ChEBI" id="CHEBI:37565"/>
        <dbReference type="ChEBI" id="CHEBI:58805"/>
        <dbReference type="EC" id="2.7.7.65"/>
    </reaction>
</comment>
<evidence type="ECO:0000313" key="4">
    <source>
        <dbReference type="EMBL" id="MDD7971239.1"/>
    </source>
</evidence>
<comment type="caution">
    <text evidence="4">The sequence shown here is derived from an EMBL/GenBank/DDBJ whole genome shotgun (WGS) entry which is preliminary data.</text>
</comment>
<evidence type="ECO:0000256" key="2">
    <source>
        <dbReference type="ARBA" id="ARBA00034247"/>
    </source>
</evidence>
<name>A0ABT5T8F4_9RHOB</name>
<dbReference type="InterPro" id="IPR029787">
    <property type="entry name" value="Nucleotide_cyclase"/>
</dbReference>
<feature type="domain" description="GGDEF" evidence="3">
    <location>
        <begin position="147"/>
        <end position="278"/>
    </location>
</feature>